<dbReference type="AlphaFoldDB" id="A0A8S1TJQ2"/>
<protein>
    <submittedName>
        <fullName evidence="1">Uncharacterized protein</fullName>
    </submittedName>
</protein>
<comment type="caution">
    <text evidence="1">The sequence shown here is derived from an EMBL/GenBank/DDBJ whole genome shotgun (WGS) entry which is preliminary data.</text>
</comment>
<sequence>MYMRYHYDLKSHIKQSDCKSNVNHSRTPSLPLLLPQQLSPVKEKSPQLSKMGEQILKQWGFFPDIASTSRKENYTEHIKREKKFKDKFDDLLYNLNTERSKCQKNDYLQNEFNLKKSVHFNNVVTVKDIDGQVSQKEIKLISRNKKRQRTKLDNLTVIS</sequence>
<dbReference type="EMBL" id="CAJJDP010000026">
    <property type="protein sequence ID" value="CAD8152510.1"/>
    <property type="molecule type" value="Genomic_DNA"/>
</dbReference>
<keyword evidence="2" id="KW-1185">Reference proteome</keyword>
<proteinExistence type="predicted"/>
<dbReference type="Proteomes" id="UP000683925">
    <property type="component" value="Unassembled WGS sequence"/>
</dbReference>
<organism evidence="1 2">
    <name type="scientific">Paramecium octaurelia</name>
    <dbReference type="NCBI Taxonomy" id="43137"/>
    <lineage>
        <taxon>Eukaryota</taxon>
        <taxon>Sar</taxon>
        <taxon>Alveolata</taxon>
        <taxon>Ciliophora</taxon>
        <taxon>Intramacronucleata</taxon>
        <taxon>Oligohymenophorea</taxon>
        <taxon>Peniculida</taxon>
        <taxon>Parameciidae</taxon>
        <taxon>Paramecium</taxon>
    </lineage>
</organism>
<evidence type="ECO:0000313" key="2">
    <source>
        <dbReference type="Proteomes" id="UP000683925"/>
    </source>
</evidence>
<name>A0A8S1TJQ2_PAROT</name>
<gene>
    <name evidence="1" type="ORF">POCTA_138.1.T0260303</name>
</gene>
<dbReference type="OrthoDB" id="303935at2759"/>
<reference evidence="1" key="1">
    <citation type="submission" date="2021-01" db="EMBL/GenBank/DDBJ databases">
        <authorList>
            <consortium name="Genoscope - CEA"/>
            <person name="William W."/>
        </authorList>
    </citation>
    <scope>NUCLEOTIDE SEQUENCE</scope>
</reference>
<evidence type="ECO:0000313" key="1">
    <source>
        <dbReference type="EMBL" id="CAD8152510.1"/>
    </source>
</evidence>
<accession>A0A8S1TJQ2</accession>
<dbReference type="OMA" id="HYDLKSH"/>